<dbReference type="Proteomes" id="UP000288805">
    <property type="component" value="Unassembled WGS sequence"/>
</dbReference>
<organism evidence="1 2">
    <name type="scientific">Vitis vinifera</name>
    <name type="common">Grape</name>
    <dbReference type="NCBI Taxonomy" id="29760"/>
    <lineage>
        <taxon>Eukaryota</taxon>
        <taxon>Viridiplantae</taxon>
        <taxon>Streptophyta</taxon>
        <taxon>Embryophyta</taxon>
        <taxon>Tracheophyta</taxon>
        <taxon>Spermatophyta</taxon>
        <taxon>Magnoliopsida</taxon>
        <taxon>eudicotyledons</taxon>
        <taxon>Gunneridae</taxon>
        <taxon>Pentapetalae</taxon>
        <taxon>rosids</taxon>
        <taxon>Vitales</taxon>
        <taxon>Vitaceae</taxon>
        <taxon>Viteae</taxon>
        <taxon>Vitis</taxon>
    </lineage>
</organism>
<sequence>MEACFLTSNSFSRTIELLPSIKARNLTYPKRKANQFQCRKAPFPSSITCKCSNCLIVDCEYEILVIHSALSFLMVFPIVGCHLGSSSSSEDADKPSISADWRSFRARLVAGEQASRLEEPSSLVDPDSAVDHPLPITIGDKWVHTIHEPEKGCLLIATEKLDGVHIFERTVILLLSTGPVGPTGIILNRPSLMSIKETRSTVLDVAGTFSDMPLFFGGPIEEGLFLVNSPKGDDDGVVKTGLFEEVMKGLYYGTKESVGCAAEMVKRNAVAVEDFRFFDGYCGWEKEQLRDEIRAGYWTVAACSPSVIGLTSVGSVGLWEEIIGLMGPRKVW</sequence>
<gene>
    <name evidence="1" type="primary">Cpar_0662</name>
    <name evidence="1" type="ORF">CK203_090854</name>
</gene>
<reference evidence="1 2" key="1">
    <citation type="journal article" date="2018" name="PLoS Genet.">
        <title>Population sequencing reveals clonal diversity and ancestral inbreeding in the grapevine cultivar Chardonnay.</title>
        <authorList>
            <person name="Roach M.J."/>
            <person name="Johnson D.L."/>
            <person name="Bohlmann J."/>
            <person name="van Vuuren H.J."/>
            <person name="Jones S.J."/>
            <person name="Pretorius I.S."/>
            <person name="Schmidt S.A."/>
            <person name="Borneman A.R."/>
        </authorList>
    </citation>
    <scope>NUCLEOTIDE SEQUENCE [LARGE SCALE GENOMIC DNA]</scope>
    <source>
        <strain evidence="2">cv. Chardonnay</strain>
        <tissue evidence="1">Leaf</tissue>
    </source>
</reference>
<dbReference type="Gene3D" id="3.40.1740.10">
    <property type="entry name" value="VC0467-like"/>
    <property type="match status" value="1"/>
</dbReference>
<accession>A0A438D4T6</accession>
<dbReference type="EMBL" id="QGNW01001797">
    <property type="protein sequence ID" value="RVW30463.1"/>
    <property type="molecule type" value="Genomic_DNA"/>
</dbReference>
<dbReference type="Pfam" id="PF02622">
    <property type="entry name" value="DUF179"/>
    <property type="match status" value="1"/>
</dbReference>
<proteinExistence type="predicted"/>
<name>A0A438D4T6_VITVI</name>
<comment type="caution">
    <text evidence="1">The sequence shown here is derived from an EMBL/GenBank/DDBJ whole genome shotgun (WGS) entry which is preliminary data.</text>
</comment>
<dbReference type="SUPFAM" id="SSF143456">
    <property type="entry name" value="VC0467-like"/>
    <property type="match status" value="1"/>
</dbReference>
<dbReference type="InterPro" id="IPR003774">
    <property type="entry name" value="AlgH-like"/>
</dbReference>
<evidence type="ECO:0000313" key="2">
    <source>
        <dbReference type="Proteomes" id="UP000288805"/>
    </source>
</evidence>
<dbReference type="AlphaFoldDB" id="A0A438D4T6"/>
<dbReference type="PANTHER" id="PTHR31984:SF1">
    <property type="entry name" value="OS10G0330400 PROTEIN"/>
    <property type="match status" value="1"/>
</dbReference>
<evidence type="ECO:0000313" key="1">
    <source>
        <dbReference type="EMBL" id="RVW30463.1"/>
    </source>
</evidence>
<protein>
    <submittedName>
        <fullName evidence="1">UPF0301 protein</fullName>
    </submittedName>
</protein>
<dbReference type="PANTHER" id="PTHR31984">
    <property type="entry name" value="TRANSPORTER, PUTATIVE (DUF179)-RELATED"/>
    <property type="match status" value="1"/>
</dbReference>